<protein>
    <submittedName>
        <fullName evidence="1">Uncharacterized protein</fullName>
    </submittedName>
</protein>
<dbReference type="Proteomes" id="UP000199187">
    <property type="component" value="Unassembled WGS sequence"/>
</dbReference>
<proteinExistence type="predicted"/>
<dbReference type="EMBL" id="FPAU01000004">
    <property type="protein sequence ID" value="SFU07124.1"/>
    <property type="molecule type" value="Genomic_DNA"/>
</dbReference>
<name>A0A1I7D6C5_9ENTR</name>
<evidence type="ECO:0000313" key="2">
    <source>
        <dbReference type="Proteomes" id="UP000199187"/>
    </source>
</evidence>
<accession>A0A1I7D6C5</accession>
<dbReference type="RefSeq" id="WP_090123552.1">
    <property type="nucleotide sequence ID" value="NZ_CP045300.1"/>
</dbReference>
<gene>
    <name evidence="1" type="ORF">SAMN05192562_104445</name>
</gene>
<dbReference type="AlphaFoldDB" id="A0A1I7D6C5"/>
<organism evidence="1 2">
    <name type="scientific">Kosakonia arachidis</name>
    <dbReference type="NCBI Taxonomy" id="551989"/>
    <lineage>
        <taxon>Bacteria</taxon>
        <taxon>Pseudomonadati</taxon>
        <taxon>Pseudomonadota</taxon>
        <taxon>Gammaproteobacteria</taxon>
        <taxon>Enterobacterales</taxon>
        <taxon>Enterobacteriaceae</taxon>
        <taxon>Kosakonia</taxon>
    </lineage>
</organism>
<evidence type="ECO:0000313" key="1">
    <source>
        <dbReference type="EMBL" id="SFU07124.1"/>
    </source>
</evidence>
<keyword evidence="2" id="KW-1185">Reference proteome</keyword>
<reference evidence="2" key="1">
    <citation type="submission" date="2016-10" db="EMBL/GenBank/DDBJ databases">
        <authorList>
            <person name="Varghese N."/>
            <person name="Submissions S."/>
        </authorList>
    </citation>
    <scope>NUCLEOTIDE SEQUENCE [LARGE SCALE GENOMIC DNA]</scope>
    <source>
        <strain evidence="2">Ah-143</strain>
    </source>
</reference>
<sequence>MPFLLPTENHPLLGWSSNTCLEISILQYWQRLLFKGGHTLLGPTDAAFYESGFLLALKTGHRKKIKKSLKSLLPPSITILTVMKPLAHTGI</sequence>